<evidence type="ECO:0000313" key="2">
    <source>
        <dbReference type="EMBL" id="KAK5693493.1"/>
    </source>
</evidence>
<keyword evidence="1" id="KW-0732">Signal</keyword>
<reference evidence="2" key="1">
    <citation type="submission" date="2023-08" db="EMBL/GenBank/DDBJ databases">
        <title>Black Yeasts Isolated from many extreme environments.</title>
        <authorList>
            <person name="Coleine C."/>
            <person name="Stajich J.E."/>
            <person name="Selbmann L."/>
        </authorList>
    </citation>
    <scope>NUCLEOTIDE SEQUENCE</scope>
    <source>
        <strain evidence="2">CCFEE 5810</strain>
    </source>
</reference>
<gene>
    <name evidence="2" type="ORF">LTR97_010062</name>
</gene>
<sequence>MNFLVVSIFALVVALANALPATNIAALVNDGDTTALDIITNLTASYINPGITTQMANWDDPVCSNCGYGVKRDLASKAILAFCQEVSGMSTRTQLTVTIPYAATPDTTEQGKIMLEVSVPPNNGCWTQVIDLGDCILNLWRTIDDCNTDVTDGKQGGTVDTGCLAYTVNPNPEGC</sequence>
<feature type="chain" id="PRO_5042934544" evidence="1">
    <location>
        <begin position="19"/>
        <end position="175"/>
    </location>
</feature>
<comment type="caution">
    <text evidence="2">The sequence shown here is derived from an EMBL/GenBank/DDBJ whole genome shotgun (WGS) entry which is preliminary data.</text>
</comment>
<feature type="signal peptide" evidence="1">
    <location>
        <begin position="1"/>
        <end position="18"/>
    </location>
</feature>
<accession>A0AAN7W454</accession>
<organism evidence="2 3">
    <name type="scientific">Elasticomyces elasticus</name>
    <dbReference type="NCBI Taxonomy" id="574655"/>
    <lineage>
        <taxon>Eukaryota</taxon>
        <taxon>Fungi</taxon>
        <taxon>Dikarya</taxon>
        <taxon>Ascomycota</taxon>
        <taxon>Pezizomycotina</taxon>
        <taxon>Dothideomycetes</taxon>
        <taxon>Dothideomycetidae</taxon>
        <taxon>Mycosphaerellales</taxon>
        <taxon>Teratosphaeriaceae</taxon>
        <taxon>Elasticomyces</taxon>
    </lineage>
</organism>
<evidence type="ECO:0000313" key="3">
    <source>
        <dbReference type="Proteomes" id="UP001310594"/>
    </source>
</evidence>
<protein>
    <submittedName>
        <fullName evidence="2">Uncharacterized protein</fullName>
    </submittedName>
</protein>
<dbReference type="Proteomes" id="UP001310594">
    <property type="component" value="Unassembled WGS sequence"/>
</dbReference>
<dbReference type="AlphaFoldDB" id="A0AAN7W454"/>
<evidence type="ECO:0000256" key="1">
    <source>
        <dbReference type="SAM" id="SignalP"/>
    </source>
</evidence>
<proteinExistence type="predicted"/>
<dbReference type="EMBL" id="JAVRQU010000017">
    <property type="protein sequence ID" value="KAK5693493.1"/>
    <property type="molecule type" value="Genomic_DNA"/>
</dbReference>
<name>A0AAN7W454_9PEZI</name>